<feature type="compositionally biased region" description="Basic residues" evidence="1">
    <location>
        <begin position="103"/>
        <end position="119"/>
    </location>
</feature>
<feature type="non-terminal residue" evidence="2">
    <location>
        <position position="1"/>
    </location>
</feature>
<organism evidence="2">
    <name type="scientific">Ixodes ricinus</name>
    <name type="common">Common tick</name>
    <name type="synonym">Acarus ricinus</name>
    <dbReference type="NCBI Taxonomy" id="34613"/>
    <lineage>
        <taxon>Eukaryota</taxon>
        <taxon>Metazoa</taxon>
        <taxon>Ecdysozoa</taxon>
        <taxon>Arthropoda</taxon>
        <taxon>Chelicerata</taxon>
        <taxon>Arachnida</taxon>
        <taxon>Acari</taxon>
        <taxon>Parasitiformes</taxon>
        <taxon>Ixodida</taxon>
        <taxon>Ixodoidea</taxon>
        <taxon>Ixodidae</taxon>
        <taxon>Ixodinae</taxon>
        <taxon>Ixodes</taxon>
    </lineage>
</organism>
<reference evidence="2" key="1">
    <citation type="journal article" date="2018" name="PLoS Negl. Trop. Dis.">
        <title>Sialome diversity of ticks revealed by RNAseq of single tick salivary glands.</title>
        <authorList>
            <person name="Perner J."/>
            <person name="Kropackova S."/>
            <person name="Kopacek P."/>
            <person name="Ribeiro J.M."/>
        </authorList>
    </citation>
    <scope>NUCLEOTIDE SEQUENCE</scope>
    <source>
        <strain evidence="2">Siblings of single egg batch collected in Ceske Budejovice</strain>
        <tissue evidence="2">Salivary glands</tissue>
    </source>
</reference>
<feature type="region of interest" description="Disordered" evidence="1">
    <location>
        <begin position="75"/>
        <end position="126"/>
    </location>
</feature>
<evidence type="ECO:0000256" key="1">
    <source>
        <dbReference type="SAM" id="MobiDB-lite"/>
    </source>
</evidence>
<proteinExistence type="predicted"/>
<evidence type="ECO:0000313" key="2">
    <source>
        <dbReference type="EMBL" id="JAR88960.1"/>
    </source>
</evidence>
<protein>
    <submittedName>
        <fullName evidence="2">Uncharacterized protein</fullName>
    </submittedName>
</protein>
<dbReference type="EMBL" id="GEGO01006444">
    <property type="protein sequence ID" value="JAR88960.1"/>
    <property type="molecule type" value="Transcribed_RNA"/>
</dbReference>
<dbReference type="AlphaFoldDB" id="A0A147BDV5"/>
<accession>A0A147BDV5</accession>
<sequence>YVIRRSTRVSSVTRWLPANDVERRVVRPCYLCGGAMADVPRPASLTDKKVRGRHSDRATAIDPRGGVVTVHARERRRMASQPRVPGWRRLEHGGPSKASPLRCTKRHAVSPGARTRRKRRNEERARAVSRPSLPRWCHQSIWCHYGRFRFVCERSPKLPARACFPERRFRCTRTLV</sequence>
<name>A0A147BDV5_IXORI</name>